<sequence length="539" mass="57555">MSTPARATRRSTRASAAADLSPVKDAATSPIPSHPITAEDPEPLPPRTTRRKNGSKATSAAAASSAAGSSAGGPSPAYLLLAVLTVVGGVLYSRYASQAAGRAQPRVPEVQFTSEEKAVFEKACEEHYGMPPTPHVPAGTPEGQQQAEAVHGEWLDEPAVEEVVEAGAADKDGDTGAHAEDSFDPAVHAQYLALPPWPPATEADLTGSWKLTQGVYDYAAALPMTQVLSREKPRVMLFPSFLSPNEVDHMIRISRDNLERSEVLVAEGEESQSNIRTSFGFWPESDDVIQRITERIHRTIGVPEEFGEGLYVLNYQNGQKYEAHNDHCMDGPQGTGNTADAACLDFLKRAGGPQCGPGKGGVTCGDRSATFILYLKSPDKGGQTAFPEAQTTRDAMGAQHPPGNSPDEWYCNDDRALSAAPPAGTGVMFWNYRPGTGAGTGSYEDGSADAEAQTVYEAMHAGCPVWEGEKYIATRWIRATGFDHPRAGAGAEEVDEAEAYAEEGEGEEPVAYAEEEAEEPETYVEEVEEYEHADVAPAA</sequence>
<organism evidence="10 11">
    <name type="scientific">Micractinium conductrix</name>
    <dbReference type="NCBI Taxonomy" id="554055"/>
    <lineage>
        <taxon>Eukaryota</taxon>
        <taxon>Viridiplantae</taxon>
        <taxon>Chlorophyta</taxon>
        <taxon>core chlorophytes</taxon>
        <taxon>Trebouxiophyceae</taxon>
        <taxon>Chlorellales</taxon>
        <taxon>Chlorellaceae</taxon>
        <taxon>Chlorella clade</taxon>
        <taxon>Micractinium</taxon>
    </lineage>
</organism>
<evidence type="ECO:0000256" key="1">
    <source>
        <dbReference type="ARBA" id="ARBA00001961"/>
    </source>
</evidence>
<dbReference type="EMBL" id="LHPF02000038">
    <property type="protein sequence ID" value="PSC68313.1"/>
    <property type="molecule type" value="Genomic_DNA"/>
</dbReference>
<gene>
    <name evidence="10" type="ORF">C2E20_8025</name>
</gene>
<comment type="caution">
    <text evidence="10">The sequence shown here is derived from an EMBL/GenBank/DDBJ whole genome shotgun (WGS) entry which is preliminary data.</text>
</comment>
<dbReference type="GO" id="GO:0004656">
    <property type="term" value="F:procollagen-proline 4-dioxygenase activity"/>
    <property type="evidence" value="ECO:0007669"/>
    <property type="project" value="UniProtKB-EC"/>
</dbReference>
<reference evidence="10 11" key="1">
    <citation type="journal article" date="2018" name="Plant J.">
        <title>Genome sequences of Chlorella sorokiniana UTEX 1602 and Micractinium conductrix SAG 241.80: implications to maltose excretion by a green alga.</title>
        <authorList>
            <person name="Arriola M.B."/>
            <person name="Velmurugan N."/>
            <person name="Zhang Y."/>
            <person name="Plunkett M.H."/>
            <person name="Hondzo H."/>
            <person name="Barney B.M."/>
        </authorList>
    </citation>
    <scope>NUCLEOTIDE SEQUENCE [LARGE SCALE GENOMIC DNA]</scope>
    <source>
        <strain evidence="10 11">SAG 241.80</strain>
    </source>
</reference>
<evidence type="ECO:0000256" key="4">
    <source>
        <dbReference type="ARBA" id="ARBA00022964"/>
    </source>
</evidence>
<accession>A0A2P6V2J7</accession>
<name>A0A2P6V2J7_9CHLO</name>
<dbReference type="GO" id="GO:0005506">
    <property type="term" value="F:iron ion binding"/>
    <property type="evidence" value="ECO:0007669"/>
    <property type="project" value="InterPro"/>
</dbReference>
<evidence type="ECO:0000256" key="7">
    <source>
        <dbReference type="ARBA" id="ARBA00049169"/>
    </source>
</evidence>
<dbReference type="OrthoDB" id="420380at2759"/>
<dbReference type="InterPro" id="IPR006620">
    <property type="entry name" value="Pro_4_hyd_alph"/>
</dbReference>
<dbReference type="Proteomes" id="UP000239649">
    <property type="component" value="Unassembled WGS sequence"/>
</dbReference>
<dbReference type="Gene3D" id="2.60.120.620">
    <property type="entry name" value="q2cbj1_9rhob like domain"/>
    <property type="match status" value="1"/>
</dbReference>
<dbReference type="GO" id="GO:0031418">
    <property type="term" value="F:L-ascorbic acid binding"/>
    <property type="evidence" value="ECO:0007669"/>
    <property type="project" value="InterPro"/>
</dbReference>
<dbReference type="GO" id="GO:0005789">
    <property type="term" value="C:endoplasmic reticulum membrane"/>
    <property type="evidence" value="ECO:0007669"/>
    <property type="project" value="UniProtKB-SubCell"/>
</dbReference>
<feature type="compositionally biased region" description="Basic and acidic residues" evidence="8">
    <location>
        <begin position="530"/>
        <end position="539"/>
    </location>
</feature>
<evidence type="ECO:0000256" key="5">
    <source>
        <dbReference type="ARBA" id="ARBA00023002"/>
    </source>
</evidence>
<evidence type="ECO:0000313" key="10">
    <source>
        <dbReference type="EMBL" id="PSC68313.1"/>
    </source>
</evidence>
<comment type="cofactor">
    <cofactor evidence="1">
        <name>L-ascorbate</name>
        <dbReference type="ChEBI" id="CHEBI:38290"/>
    </cofactor>
</comment>
<evidence type="ECO:0000256" key="6">
    <source>
        <dbReference type="ARBA" id="ARBA00023004"/>
    </source>
</evidence>
<dbReference type="AlphaFoldDB" id="A0A2P6V2J7"/>
<keyword evidence="4" id="KW-0223">Dioxygenase</keyword>
<keyword evidence="11" id="KW-1185">Reference proteome</keyword>
<evidence type="ECO:0000256" key="3">
    <source>
        <dbReference type="ARBA" id="ARBA00022723"/>
    </source>
</evidence>
<dbReference type="Pfam" id="PF13640">
    <property type="entry name" value="2OG-FeII_Oxy_3"/>
    <property type="match status" value="1"/>
</dbReference>
<evidence type="ECO:0000256" key="2">
    <source>
        <dbReference type="ARBA" id="ARBA00004648"/>
    </source>
</evidence>
<dbReference type="InterPro" id="IPR045054">
    <property type="entry name" value="P4HA-like"/>
</dbReference>
<evidence type="ECO:0000313" key="11">
    <source>
        <dbReference type="Proteomes" id="UP000239649"/>
    </source>
</evidence>
<keyword evidence="6" id="KW-0408">Iron</keyword>
<dbReference type="SMART" id="SM00702">
    <property type="entry name" value="P4Hc"/>
    <property type="match status" value="1"/>
</dbReference>
<feature type="compositionally biased region" description="Low complexity" evidence="8">
    <location>
        <begin position="55"/>
        <end position="72"/>
    </location>
</feature>
<feature type="domain" description="Fe2OG dioxygenase" evidence="9">
    <location>
        <begin position="305"/>
        <end position="485"/>
    </location>
</feature>
<evidence type="ECO:0000259" key="9">
    <source>
        <dbReference type="PROSITE" id="PS51471"/>
    </source>
</evidence>
<comment type="subcellular location">
    <subcellularLocation>
        <location evidence="2">Endoplasmic reticulum membrane</location>
        <topology evidence="2">Single-pass type II membrane protein</topology>
    </subcellularLocation>
</comment>
<keyword evidence="5" id="KW-0560">Oxidoreductase</keyword>
<proteinExistence type="predicted"/>
<evidence type="ECO:0000256" key="8">
    <source>
        <dbReference type="SAM" id="MobiDB-lite"/>
    </source>
</evidence>
<keyword evidence="3" id="KW-0479">Metal-binding</keyword>
<dbReference type="InterPro" id="IPR044862">
    <property type="entry name" value="Pro_4_hyd_alph_FE2OG_OXY"/>
</dbReference>
<comment type="catalytic activity">
    <reaction evidence="7">
        <text>L-prolyl-[collagen] + 2-oxoglutarate + O2 = trans-4-hydroxy-L-prolyl-[collagen] + succinate + CO2</text>
        <dbReference type="Rhea" id="RHEA:18945"/>
        <dbReference type="Rhea" id="RHEA-COMP:11676"/>
        <dbReference type="Rhea" id="RHEA-COMP:11680"/>
        <dbReference type="ChEBI" id="CHEBI:15379"/>
        <dbReference type="ChEBI" id="CHEBI:16526"/>
        <dbReference type="ChEBI" id="CHEBI:16810"/>
        <dbReference type="ChEBI" id="CHEBI:30031"/>
        <dbReference type="ChEBI" id="CHEBI:50342"/>
        <dbReference type="ChEBI" id="CHEBI:61965"/>
        <dbReference type="EC" id="1.14.11.2"/>
    </reaction>
</comment>
<dbReference type="PROSITE" id="PS51471">
    <property type="entry name" value="FE2OG_OXY"/>
    <property type="match status" value="1"/>
</dbReference>
<feature type="region of interest" description="Disordered" evidence="8">
    <location>
        <begin position="486"/>
        <end position="539"/>
    </location>
</feature>
<dbReference type="PANTHER" id="PTHR10869">
    <property type="entry name" value="PROLYL 4-HYDROXYLASE ALPHA SUBUNIT"/>
    <property type="match status" value="1"/>
</dbReference>
<dbReference type="InterPro" id="IPR005123">
    <property type="entry name" value="Oxoglu/Fe-dep_dioxygenase_dom"/>
</dbReference>
<feature type="region of interest" description="Disordered" evidence="8">
    <location>
        <begin position="1"/>
        <end position="72"/>
    </location>
</feature>
<protein>
    <submittedName>
        <fullName evidence="10">Prolyl 4-hydroxylase subunit alpha-1</fullName>
    </submittedName>
</protein>
<feature type="compositionally biased region" description="Acidic residues" evidence="8">
    <location>
        <begin position="492"/>
        <end position="529"/>
    </location>
</feature>
<dbReference type="PANTHER" id="PTHR10869:SF246">
    <property type="entry name" value="TRANSMEMBRANE PROLYL 4-HYDROXYLASE"/>
    <property type="match status" value="1"/>
</dbReference>